<keyword evidence="2" id="KW-1185">Reference proteome</keyword>
<name>A0ACC1MHE2_9PEZI</name>
<evidence type="ECO:0000313" key="2">
    <source>
        <dbReference type="Proteomes" id="UP001143856"/>
    </source>
</evidence>
<evidence type="ECO:0000313" key="1">
    <source>
        <dbReference type="EMBL" id="KAJ2966360.1"/>
    </source>
</evidence>
<proteinExistence type="predicted"/>
<protein>
    <submittedName>
        <fullName evidence="1">Uncharacterized protein</fullName>
    </submittedName>
</protein>
<reference evidence="1" key="1">
    <citation type="submission" date="2022-10" db="EMBL/GenBank/DDBJ databases">
        <title>Genome Sequence of Xylaria curta.</title>
        <authorList>
            <person name="Buettner E."/>
        </authorList>
    </citation>
    <scope>NUCLEOTIDE SEQUENCE</scope>
    <source>
        <strain evidence="1">Babe10</strain>
    </source>
</reference>
<accession>A0ACC1MHE2</accession>
<sequence>MFSRAQPRLFFKASIPRPATSLSRSSGMTARSHSENNPWLQGGSGCDNAVVSSNNYLSSTEYITTYGQSKAFYESLLPVINSTFDADDASFKNAYSIFDYINVATIHNQTIPSSDILTRETLRELKLLADVHEWGLAYNSTDQVTPLAARLFGTYTFISAIVRIYASYNLHLAPVYNIAIWTYIVALFHFSSEWAVFRTAYLGPPILFPFFFATVGIIWMTSQYSFYVTA</sequence>
<comment type="caution">
    <text evidence="1">The sequence shown here is derived from an EMBL/GenBank/DDBJ whole genome shotgun (WGS) entry which is preliminary data.</text>
</comment>
<dbReference type="Proteomes" id="UP001143856">
    <property type="component" value="Unassembled WGS sequence"/>
</dbReference>
<gene>
    <name evidence="1" type="ORF">NUW58_g10679</name>
</gene>
<organism evidence="1 2">
    <name type="scientific">Xylaria curta</name>
    <dbReference type="NCBI Taxonomy" id="42375"/>
    <lineage>
        <taxon>Eukaryota</taxon>
        <taxon>Fungi</taxon>
        <taxon>Dikarya</taxon>
        <taxon>Ascomycota</taxon>
        <taxon>Pezizomycotina</taxon>
        <taxon>Sordariomycetes</taxon>
        <taxon>Xylariomycetidae</taxon>
        <taxon>Xylariales</taxon>
        <taxon>Xylariaceae</taxon>
        <taxon>Xylaria</taxon>
    </lineage>
</organism>
<dbReference type="EMBL" id="JAPDGR010005148">
    <property type="protein sequence ID" value="KAJ2966360.1"/>
    <property type="molecule type" value="Genomic_DNA"/>
</dbReference>